<comment type="pathway">
    <text evidence="1">Purine metabolism; IMP biosynthesis via de novo pathway; 5-amino-1-(5-phospho-D-ribosyl)imidazole from N(2)-formyl-N(1)-(5-phospho-D-ribosyl)glycinamide: step 2/2.</text>
</comment>
<dbReference type="GO" id="GO:0004641">
    <property type="term" value="F:phosphoribosylformylglycinamidine cyclo-ligase activity"/>
    <property type="evidence" value="ECO:0007669"/>
    <property type="project" value="UniProtKB-EC"/>
</dbReference>
<dbReference type="GO" id="GO:0046084">
    <property type="term" value="P:adenine biosynthetic process"/>
    <property type="evidence" value="ECO:0007669"/>
    <property type="project" value="TreeGrafter"/>
</dbReference>
<dbReference type="Gene3D" id="3.30.1330.10">
    <property type="entry name" value="PurM-like, N-terminal domain"/>
    <property type="match status" value="1"/>
</dbReference>
<proteinExistence type="inferred from homology"/>
<dbReference type="UniPathway" id="UPA00074">
    <property type="reaction ID" value="UER00129"/>
</dbReference>
<evidence type="ECO:0000256" key="1">
    <source>
        <dbReference type="ARBA" id="ARBA00004686"/>
    </source>
</evidence>
<accession>A0A1G2CDG6</accession>
<dbReference type="InterPro" id="IPR004733">
    <property type="entry name" value="PurM_cligase"/>
</dbReference>
<evidence type="ECO:0000256" key="3">
    <source>
        <dbReference type="ARBA" id="ARBA00013047"/>
    </source>
</evidence>
<feature type="domain" description="PurM-like N-terminal" evidence="12">
    <location>
        <begin position="97"/>
        <end position="189"/>
    </location>
</feature>
<evidence type="ECO:0000256" key="5">
    <source>
        <dbReference type="ARBA" id="ARBA00022598"/>
    </source>
</evidence>
<evidence type="ECO:0000256" key="6">
    <source>
        <dbReference type="ARBA" id="ARBA00022741"/>
    </source>
</evidence>
<feature type="domain" description="PurM-like C-terminal" evidence="13">
    <location>
        <begin position="203"/>
        <end position="364"/>
    </location>
</feature>
<dbReference type="GO" id="GO:0005829">
    <property type="term" value="C:cytosol"/>
    <property type="evidence" value="ECO:0007669"/>
    <property type="project" value="TreeGrafter"/>
</dbReference>
<dbReference type="EC" id="6.3.3.1" evidence="3"/>
<sequence length="378" mass="41271">MHKSEYAKTGVDYTLMEPFKRAMIAAGKKTLAFPNRRGVFISEEVLHSHGAVYEYRGKEKHIWCKTQEGLGTKNWIAEWMYANAPAEADGTRRTYYDNIATDTALMAVNDVIAQGAMPVVFTDCVEVGDSTWFEDKKRSEDFAGGFLKICEEVGMALPAGESATLKYLVKAEPPVAQAPILSGSVTGIIAPAGCLVTGQRLAAGDHIIGASSSGIHSNGVTLVIKKAMELPEKFLTKLPNGNTLGAETLIPTRSYVALVEALLEAQVDIHALLPGTGDGVGKLAFDSRPFQYRVHSWGEVPPLFRYFREVLGLPLQDCLKTFNWGMGYYIFVPPDEAAHVLKLGAEAGYELMDVGVVEKGERQVIFEPEDITLRPPGE</sequence>
<evidence type="ECO:0000313" key="15">
    <source>
        <dbReference type="Proteomes" id="UP000179059"/>
    </source>
</evidence>
<dbReference type="Proteomes" id="UP000179059">
    <property type="component" value="Unassembled WGS sequence"/>
</dbReference>
<comment type="similarity">
    <text evidence="2">Belongs to the AIR synthase family.</text>
</comment>
<dbReference type="EMBL" id="MHKX01000002">
    <property type="protein sequence ID" value="OGY98799.1"/>
    <property type="molecule type" value="Genomic_DNA"/>
</dbReference>
<evidence type="ECO:0000256" key="10">
    <source>
        <dbReference type="ARBA" id="ARBA00033093"/>
    </source>
</evidence>
<name>A0A1G2CDG6_9BACT</name>
<evidence type="ECO:0000256" key="7">
    <source>
        <dbReference type="ARBA" id="ARBA00022840"/>
    </source>
</evidence>
<dbReference type="Pfam" id="PF02769">
    <property type="entry name" value="AIRS_C"/>
    <property type="match status" value="1"/>
</dbReference>
<dbReference type="GO" id="GO:0004637">
    <property type="term" value="F:phosphoribosylamine-glycine ligase activity"/>
    <property type="evidence" value="ECO:0007669"/>
    <property type="project" value="TreeGrafter"/>
</dbReference>
<dbReference type="InterPro" id="IPR036676">
    <property type="entry name" value="PurM-like_C_sf"/>
</dbReference>
<keyword evidence="7" id="KW-0067">ATP-binding</keyword>
<dbReference type="GO" id="GO:0005524">
    <property type="term" value="F:ATP binding"/>
    <property type="evidence" value="ECO:0007669"/>
    <property type="project" value="UniProtKB-KW"/>
</dbReference>
<dbReference type="InterPro" id="IPR016188">
    <property type="entry name" value="PurM-like_N"/>
</dbReference>
<keyword evidence="6" id="KW-0547">Nucleotide-binding</keyword>
<evidence type="ECO:0000256" key="8">
    <source>
        <dbReference type="ARBA" id="ARBA00031908"/>
    </source>
</evidence>
<evidence type="ECO:0000256" key="11">
    <source>
        <dbReference type="ARBA" id="ARBA00049057"/>
    </source>
</evidence>
<dbReference type="InterPro" id="IPR036921">
    <property type="entry name" value="PurM-like_N_sf"/>
</dbReference>
<protein>
    <recommendedName>
        <fullName evidence="4">Phosphoribosylformylglycinamidine cyclo-ligase</fullName>
        <ecNumber evidence="3">6.3.3.1</ecNumber>
    </recommendedName>
    <alternativeName>
        <fullName evidence="9">AIR synthase</fullName>
    </alternativeName>
    <alternativeName>
        <fullName evidence="10">AIRS</fullName>
    </alternativeName>
    <alternativeName>
        <fullName evidence="8">Phosphoribosyl-aminoimidazole synthetase</fullName>
    </alternativeName>
</protein>
<evidence type="ECO:0000256" key="9">
    <source>
        <dbReference type="ARBA" id="ARBA00032931"/>
    </source>
</evidence>
<evidence type="ECO:0000256" key="2">
    <source>
        <dbReference type="ARBA" id="ARBA00010280"/>
    </source>
</evidence>
<reference evidence="14 15" key="1">
    <citation type="journal article" date="2016" name="Nat. Commun.">
        <title>Thousands of microbial genomes shed light on interconnected biogeochemical processes in an aquifer system.</title>
        <authorList>
            <person name="Anantharaman K."/>
            <person name="Brown C.T."/>
            <person name="Hug L.A."/>
            <person name="Sharon I."/>
            <person name="Castelle C.J."/>
            <person name="Probst A.J."/>
            <person name="Thomas B.C."/>
            <person name="Singh A."/>
            <person name="Wilkins M.J."/>
            <person name="Karaoz U."/>
            <person name="Brodie E.L."/>
            <person name="Williams K.H."/>
            <person name="Hubbard S.S."/>
            <person name="Banfield J.F."/>
        </authorList>
    </citation>
    <scope>NUCLEOTIDE SEQUENCE [LARGE SCALE GENOMIC DNA]</scope>
</reference>
<gene>
    <name evidence="14" type="ORF">A2855_00760</name>
</gene>
<dbReference type="Pfam" id="PF00586">
    <property type="entry name" value="AIRS"/>
    <property type="match status" value="1"/>
</dbReference>
<dbReference type="PANTHER" id="PTHR10520:SF12">
    <property type="entry name" value="TRIFUNCTIONAL PURINE BIOSYNTHETIC PROTEIN ADENOSINE-3"/>
    <property type="match status" value="1"/>
</dbReference>
<dbReference type="GO" id="GO:0006189">
    <property type="term" value="P:'de novo' IMP biosynthetic process"/>
    <property type="evidence" value="ECO:0007669"/>
    <property type="project" value="UniProtKB-UniPathway"/>
</dbReference>
<organism evidence="14 15">
    <name type="scientific">Candidatus Liptonbacteria bacterium RIFCSPHIGHO2_01_FULL_57_28</name>
    <dbReference type="NCBI Taxonomy" id="1798647"/>
    <lineage>
        <taxon>Bacteria</taxon>
        <taxon>Candidatus Liptoniibacteriota</taxon>
    </lineage>
</organism>
<dbReference type="SUPFAM" id="SSF56042">
    <property type="entry name" value="PurM C-terminal domain-like"/>
    <property type="match status" value="1"/>
</dbReference>
<dbReference type="AlphaFoldDB" id="A0A1G2CDG6"/>
<dbReference type="PANTHER" id="PTHR10520">
    <property type="entry name" value="TRIFUNCTIONAL PURINE BIOSYNTHETIC PROTEIN ADENOSINE-3-RELATED"/>
    <property type="match status" value="1"/>
</dbReference>
<dbReference type="InterPro" id="IPR010918">
    <property type="entry name" value="PurM-like_C_dom"/>
</dbReference>
<keyword evidence="5" id="KW-0436">Ligase</keyword>
<dbReference type="SUPFAM" id="SSF55326">
    <property type="entry name" value="PurM N-terminal domain-like"/>
    <property type="match status" value="1"/>
</dbReference>
<evidence type="ECO:0000256" key="4">
    <source>
        <dbReference type="ARBA" id="ARBA00020367"/>
    </source>
</evidence>
<dbReference type="Gene3D" id="3.90.650.10">
    <property type="entry name" value="PurM-like C-terminal domain"/>
    <property type="match status" value="1"/>
</dbReference>
<comment type="caution">
    <text evidence="14">The sequence shown here is derived from an EMBL/GenBank/DDBJ whole genome shotgun (WGS) entry which is preliminary data.</text>
</comment>
<comment type="catalytic activity">
    <reaction evidence="11">
        <text>2-formamido-N(1)-(5-O-phospho-beta-D-ribosyl)acetamidine + ATP = 5-amino-1-(5-phospho-beta-D-ribosyl)imidazole + ADP + phosphate + H(+)</text>
        <dbReference type="Rhea" id="RHEA:23032"/>
        <dbReference type="ChEBI" id="CHEBI:15378"/>
        <dbReference type="ChEBI" id="CHEBI:30616"/>
        <dbReference type="ChEBI" id="CHEBI:43474"/>
        <dbReference type="ChEBI" id="CHEBI:137981"/>
        <dbReference type="ChEBI" id="CHEBI:147287"/>
        <dbReference type="ChEBI" id="CHEBI:456216"/>
        <dbReference type="EC" id="6.3.3.1"/>
    </reaction>
</comment>
<evidence type="ECO:0000313" key="14">
    <source>
        <dbReference type="EMBL" id="OGY98799.1"/>
    </source>
</evidence>
<evidence type="ECO:0000259" key="13">
    <source>
        <dbReference type="Pfam" id="PF02769"/>
    </source>
</evidence>
<dbReference type="STRING" id="1798647.A2855_00760"/>
<evidence type="ECO:0000259" key="12">
    <source>
        <dbReference type="Pfam" id="PF00586"/>
    </source>
</evidence>